<dbReference type="AlphaFoldDB" id="A0A2C9U7S7"/>
<dbReference type="EMBL" id="CM004402">
    <property type="protein sequence ID" value="OAY26086.1"/>
    <property type="molecule type" value="Genomic_DNA"/>
</dbReference>
<proteinExistence type="predicted"/>
<protein>
    <submittedName>
        <fullName evidence="1">Uncharacterized protein</fullName>
    </submittedName>
</protein>
<name>A0A2C9U7S7_MANES</name>
<accession>A0A2C9U7S7</accession>
<sequence length="38" mass="4510">MTLFINFILLFILIFPVNLLRQFITKKTYSGQMESELS</sequence>
<reference evidence="1" key="1">
    <citation type="submission" date="2016-02" db="EMBL/GenBank/DDBJ databases">
        <title>WGS assembly of Manihot esculenta.</title>
        <authorList>
            <person name="Bredeson J.V."/>
            <person name="Prochnik S.E."/>
            <person name="Lyons J.B."/>
            <person name="Schmutz J."/>
            <person name="Grimwood J."/>
            <person name="Vrebalov J."/>
            <person name="Bart R.S."/>
            <person name="Amuge T."/>
            <person name="Ferguson M.E."/>
            <person name="Green R."/>
            <person name="Putnam N."/>
            <person name="Stites J."/>
            <person name="Rounsley S."/>
            <person name="Rokhsar D.S."/>
        </authorList>
    </citation>
    <scope>NUCLEOTIDE SEQUENCE [LARGE SCALE GENOMIC DNA]</scope>
    <source>
        <tissue evidence="1">Leaf</tissue>
    </source>
</reference>
<evidence type="ECO:0000313" key="1">
    <source>
        <dbReference type="EMBL" id="OAY26086.1"/>
    </source>
</evidence>
<organism evidence="1">
    <name type="scientific">Manihot esculenta</name>
    <name type="common">Cassava</name>
    <name type="synonym">Jatropha manihot</name>
    <dbReference type="NCBI Taxonomy" id="3983"/>
    <lineage>
        <taxon>Eukaryota</taxon>
        <taxon>Viridiplantae</taxon>
        <taxon>Streptophyta</taxon>
        <taxon>Embryophyta</taxon>
        <taxon>Tracheophyta</taxon>
        <taxon>Spermatophyta</taxon>
        <taxon>Magnoliopsida</taxon>
        <taxon>eudicotyledons</taxon>
        <taxon>Gunneridae</taxon>
        <taxon>Pentapetalae</taxon>
        <taxon>rosids</taxon>
        <taxon>fabids</taxon>
        <taxon>Malpighiales</taxon>
        <taxon>Euphorbiaceae</taxon>
        <taxon>Crotonoideae</taxon>
        <taxon>Manihoteae</taxon>
        <taxon>Manihot</taxon>
    </lineage>
</organism>
<gene>
    <name evidence="1" type="ORF">MANES_16G020300</name>
</gene>